<organism evidence="5 6">
    <name type="scientific">Spirodela intermedia</name>
    <name type="common">Intermediate duckweed</name>
    <dbReference type="NCBI Taxonomy" id="51605"/>
    <lineage>
        <taxon>Eukaryota</taxon>
        <taxon>Viridiplantae</taxon>
        <taxon>Streptophyta</taxon>
        <taxon>Embryophyta</taxon>
        <taxon>Tracheophyta</taxon>
        <taxon>Spermatophyta</taxon>
        <taxon>Magnoliopsida</taxon>
        <taxon>Liliopsida</taxon>
        <taxon>Araceae</taxon>
        <taxon>Lemnoideae</taxon>
        <taxon>Spirodela</taxon>
    </lineage>
</organism>
<feature type="domain" description="Di19 C-terminal" evidence="3">
    <location>
        <begin position="125"/>
        <end position="230"/>
    </location>
</feature>
<dbReference type="Proteomes" id="UP000663760">
    <property type="component" value="Chromosome 1"/>
</dbReference>
<dbReference type="InterPro" id="IPR027935">
    <property type="entry name" value="Di19_C"/>
</dbReference>
<accession>A0A7I8JY82</accession>
<evidence type="ECO:0000256" key="1">
    <source>
        <dbReference type="ARBA" id="ARBA00007109"/>
    </source>
</evidence>
<dbReference type="PANTHER" id="PTHR31875:SF26">
    <property type="entry name" value="PROTEIN DEHYDRATION-INDUCED 19-RELATED"/>
    <property type="match status" value="1"/>
</dbReference>
<comment type="similarity">
    <text evidence="1">Belongs to the Di19 family.</text>
</comment>
<dbReference type="InterPro" id="IPR008598">
    <property type="entry name" value="Di19_Zn-bd"/>
</dbReference>
<dbReference type="AlphaFoldDB" id="A0A7I8JY82"/>
<proteinExistence type="inferred from homology"/>
<dbReference type="Pfam" id="PF05605">
    <property type="entry name" value="zf-Di19"/>
    <property type="match status" value="1"/>
</dbReference>
<evidence type="ECO:0000259" key="3">
    <source>
        <dbReference type="Pfam" id="PF14571"/>
    </source>
</evidence>
<gene>
    <name evidence="4" type="ORF">SI7747_01000954</name>
    <name evidence="5" type="ORF">SI8410_01001067</name>
</gene>
<dbReference type="InterPro" id="IPR033347">
    <property type="entry name" value="Di19"/>
</dbReference>
<name>A0A7I8JY82_SPIIN</name>
<evidence type="ECO:0000313" key="5">
    <source>
        <dbReference type="EMBL" id="CAA7388930.1"/>
    </source>
</evidence>
<keyword evidence="6" id="KW-1185">Reference proteome</keyword>
<protein>
    <submittedName>
        <fullName evidence="5">Uncharacterized protein</fullName>
    </submittedName>
</protein>
<dbReference type="Pfam" id="PF14571">
    <property type="entry name" value="Di19_C"/>
    <property type="match status" value="1"/>
</dbReference>
<evidence type="ECO:0000313" key="6">
    <source>
        <dbReference type="Proteomes" id="UP000663760"/>
    </source>
</evidence>
<dbReference type="OrthoDB" id="6270329at2759"/>
<evidence type="ECO:0000259" key="2">
    <source>
        <dbReference type="Pfam" id="PF05605"/>
    </source>
</evidence>
<dbReference type="PANTHER" id="PTHR31875">
    <property type="entry name" value="PROTEIN DEHYDRATION-INDUCED 19"/>
    <property type="match status" value="1"/>
</dbReference>
<reference evidence="5" key="1">
    <citation type="submission" date="2020-02" db="EMBL/GenBank/DDBJ databases">
        <authorList>
            <person name="Scholz U."/>
            <person name="Mascher M."/>
            <person name="Fiebig A."/>
        </authorList>
    </citation>
    <scope>NUCLEOTIDE SEQUENCE</scope>
</reference>
<feature type="domain" description="Di19 zinc-binding" evidence="2">
    <location>
        <begin position="43"/>
        <end position="95"/>
    </location>
</feature>
<sequence>METDPWNRFAAELKRREDVFQSRSDLYMGFEEVDGGDDDPRAELPCPFCSEDFDIVGLCCHIDDEHPVEADNGVCPICESRVDMDMVGHITMEHGNLFKISFFPPHHMQSRRKLLKGYSRSNSRLALLRKELRDGHIQSLMGGSSYALNQYARPDPLLSAFISTFSSADSSKYVEPQSFDEGSMLNKKLNDEIADSWVSPAIMEPSLSDKDREEQSRRSEFLRELVVSTIFEDPL</sequence>
<evidence type="ECO:0000313" key="4">
    <source>
        <dbReference type="EMBL" id="CAA2614575.1"/>
    </source>
</evidence>
<dbReference type="EMBL" id="LR746264">
    <property type="protein sequence ID" value="CAA7388930.1"/>
    <property type="molecule type" value="Genomic_DNA"/>
</dbReference>
<dbReference type="EMBL" id="LR743588">
    <property type="protein sequence ID" value="CAA2614575.1"/>
    <property type="molecule type" value="Genomic_DNA"/>
</dbReference>